<protein>
    <submittedName>
        <fullName evidence="6">Rieske (2Fe-2S) domain protein</fullName>
    </submittedName>
</protein>
<sequence>MSEAPGEAVVQQSGGRVWTTPAGVKLGPLDQIADPGARNYVLQIGDKRFHGFVVRRGEAAFGYVDRCPHAGLPLAQVLDRYLTEDGGLIACAWHGALFEPDTGVCVGGPCVGARLSPWPVRIEDGRIVTA</sequence>
<dbReference type="KEGG" id="cak:Caul_3650"/>
<dbReference type="SUPFAM" id="SSF50022">
    <property type="entry name" value="ISP domain"/>
    <property type="match status" value="1"/>
</dbReference>
<dbReference type="Pfam" id="PF00355">
    <property type="entry name" value="Rieske"/>
    <property type="match status" value="1"/>
</dbReference>
<dbReference type="InterPro" id="IPR017941">
    <property type="entry name" value="Rieske_2Fe-2S"/>
</dbReference>
<keyword evidence="4" id="KW-0411">Iron-sulfur</keyword>
<proteinExistence type="predicted"/>
<dbReference type="PANTHER" id="PTHR40261:SF1">
    <property type="entry name" value="RIESKE DOMAIN-CONTAINING PROTEIN"/>
    <property type="match status" value="1"/>
</dbReference>
<dbReference type="GO" id="GO:0051537">
    <property type="term" value="F:2 iron, 2 sulfur cluster binding"/>
    <property type="evidence" value="ECO:0007669"/>
    <property type="project" value="UniProtKB-KW"/>
</dbReference>
<dbReference type="Gene3D" id="2.102.10.10">
    <property type="entry name" value="Rieske [2Fe-2S] iron-sulphur domain"/>
    <property type="match status" value="1"/>
</dbReference>
<gene>
    <name evidence="6" type="ordered locus">Caul_3650</name>
</gene>
<dbReference type="HOGENOM" id="CLU_055690_4_3_5"/>
<dbReference type="GO" id="GO:0046872">
    <property type="term" value="F:metal ion binding"/>
    <property type="evidence" value="ECO:0007669"/>
    <property type="project" value="UniProtKB-KW"/>
</dbReference>
<reference evidence="6" key="1">
    <citation type="submission" date="2008-01" db="EMBL/GenBank/DDBJ databases">
        <title>Complete sequence of chromosome of Caulobacter sp. K31.</title>
        <authorList>
            <consortium name="US DOE Joint Genome Institute"/>
            <person name="Copeland A."/>
            <person name="Lucas S."/>
            <person name="Lapidus A."/>
            <person name="Barry K."/>
            <person name="Glavina del Rio T."/>
            <person name="Dalin E."/>
            <person name="Tice H."/>
            <person name="Pitluck S."/>
            <person name="Bruce D."/>
            <person name="Goodwin L."/>
            <person name="Thompson L.S."/>
            <person name="Brettin T."/>
            <person name="Detter J.C."/>
            <person name="Han C."/>
            <person name="Schmutz J."/>
            <person name="Larimer F."/>
            <person name="Land M."/>
            <person name="Hauser L."/>
            <person name="Kyrpides N."/>
            <person name="Kim E."/>
            <person name="Stephens C."/>
            <person name="Richardson P."/>
        </authorList>
    </citation>
    <scope>NUCLEOTIDE SEQUENCE [LARGE SCALE GENOMIC DNA]</scope>
    <source>
        <strain evidence="6">K31</strain>
    </source>
</reference>
<dbReference type="OrthoDB" id="9800776at2"/>
<name>B0T814_CAUSK</name>
<dbReference type="CDD" id="cd03467">
    <property type="entry name" value="Rieske"/>
    <property type="match status" value="1"/>
</dbReference>
<keyword evidence="3" id="KW-0408">Iron</keyword>
<evidence type="ECO:0000259" key="5">
    <source>
        <dbReference type="PROSITE" id="PS51296"/>
    </source>
</evidence>
<evidence type="ECO:0000256" key="2">
    <source>
        <dbReference type="ARBA" id="ARBA00022723"/>
    </source>
</evidence>
<evidence type="ECO:0000256" key="4">
    <source>
        <dbReference type="ARBA" id="ARBA00023014"/>
    </source>
</evidence>
<dbReference type="InterPro" id="IPR036922">
    <property type="entry name" value="Rieske_2Fe-2S_sf"/>
</dbReference>
<dbReference type="PROSITE" id="PS51296">
    <property type="entry name" value="RIESKE"/>
    <property type="match status" value="1"/>
</dbReference>
<feature type="domain" description="Rieske" evidence="5">
    <location>
        <begin position="26"/>
        <end position="129"/>
    </location>
</feature>
<evidence type="ECO:0000256" key="3">
    <source>
        <dbReference type="ARBA" id="ARBA00023004"/>
    </source>
</evidence>
<dbReference type="eggNOG" id="COG2146">
    <property type="taxonomic scope" value="Bacteria"/>
</dbReference>
<keyword evidence="2" id="KW-0479">Metal-binding</keyword>
<organism evidence="6">
    <name type="scientific">Caulobacter sp. (strain K31)</name>
    <dbReference type="NCBI Taxonomy" id="366602"/>
    <lineage>
        <taxon>Bacteria</taxon>
        <taxon>Pseudomonadati</taxon>
        <taxon>Pseudomonadota</taxon>
        <taxon>Alphaproteobacteria</taxon>
        <taxon>Caulobacterales</taxon>
        <taxon>Caulobacteraceae</taxon>
        <taxon>Caulobacter</taxon>
    </lineage>
</organism>
<dbReference type="AlphaFoldDB" id="B0T814"/>
<dbReference type="EMBL" id="CP000927">
    <property type="protein sequence ID" value="ABZ72777.1"/>
    <property type="molecule type" value="Genomic_DNA"/>
</dbReference>
<evidence type="ECO:0000256" key="1">
    <source>
        <dbReference type="ARBA" id="ARBA00022714"/>
    </source>
</evidence>
<dbReference type="STRING" id="366602.Caul_3650"/>
<dbReference type="PANTHER" id="PTHR40261">
    <property type="match status" value="1"/>
</dbReference>
<keyword evidence="1" id="KW-0001">2Fe-2S</keyword>
<evidence type="ECO:0000313" key="6">
    <source>
        <dbReference type="EMBL" id="ABZ72777.1"/>
    </source>
</evidence>
<accession>B0T814</accession>